<feature type="chain" id="PRO_5045243062" description="Outer membrane protein with beta-barrel domain" evidence="1">
    <location>
        <begin position="21"/>
        <end position="212"/>
    </location>
</feature>
<name>A0ABR7WWK1_9SPHI</name>
<keyword evidence="3" id="KW-1185">Reference proteome</keyword>
<proteinExistence type="predicted"/>
<dbReference type="Proteomes" id="UP000606600">
    <property type="component" value="Unassembled WGS sequence"/>
</dbReference>
<reference evidence="2 3" key="1">
    <citation type="submission" date="2020-09" db="EMBL/GenBank/DDBJ databases">
        <title>Novel species of Mucilaginibacter isolated from a glacier on the Tibetan Plateau.</title>
        <authorList>
            <person name="Liu Q."/>
            <person name="Xin Y.-H."/>
        </authorList>
    </citation>
    <scope>NUCLEOTIDE SEQUENCE [LARGE SCALE GENOMIC DNA]</scope>
    <source>
        <strain evidence="2 3">ZT4R22</strain>
    </source>
</reference>
<gene>
    <name evidence="2" type="ORF">IDJ77_22795</name>
</gene>
<keyword evidence="1" id="KW-0732">Signal</keyword>
<dbReference type="RefSeq" id="WP_191191291.1">
    <property type="nucleotide sequence ID" value="NZ_JACWMY010000013.1"/>
</dbReference>
<feature type="signal peptide" evidence="1">
    <location>
        <begin position="1"/>
        <end position="20"/>
    </location>
</feature>
<protein>
    <recommendedName>
        <fullName evidence="4">Outer membrane protein with beta-barrel domain</fullName>
    </recommendedName>
</protein>
<evidence type="ECO:0008006" key="4">
    <source>
        <dbReference type="Google" id="ProtNLM"/>
    </source>
</evidence>
<sequence>MKKHLLTVLAILFFAGTSSAQTGRGAKYIGGSFNLNYDEAGYSSNVTYPQGTTQYFNTGILNLNVSPEFGFFLNKKWTIGIQPGYSRISGTETSNYYSNTTVTDNYSYTRKYHTDIIGLAINLRYYWMLSDKFGIYPQMGISSNHVLNNFLVGSLNIGGSPNVVFFPTQKLGINMGFGNLNYNYNYQTNGTKLNLALNNNFTFGLNYYWGGK</sequence>
<dbReference type="EMBL" id="JACWMY010000013">
    <property type="protein sequence ID" value="MBD1366658.1"/>
    <property type="molecule type" value="Genomic_DNA"/>
</dbReference>
<comment type="caution">
    <text evidence="2">The sequence shown here is derived from an EMBL/GenBank/DDBJ whole genome shotgun (WGS) entry which is preliminary data.</text>
</comment>
<evidence type="ECO:0000256" key="1">
    <source>
        <dbReference type="SAM" id="SignalP"/>
    </source>
</evidence>
<evidence type="ECO:0000313" key="3">
    <source>
        <dbReference type="Proteomes" id="UP000606600"/>
    </source>
</evidence>
<evidence type="ECO:0000313" key="2">
    <source>
        <dbReference type="EMBL" id="MBD1366658.1"/>
    </source>
</evidence>
<organism evidence="2 3">
    <name type="scientific">Mucilaginibacter pankratovii</name>
    <dbReference type="NCBI Taxonomy" id="2772110"/>
    <lineage>
        <taxon>Bacteria</taxon>
        <taxon>Pseudomonadati</taxon>
        <taxon>Bacteroidota</taxon>
        <taxon>Sphingobacteriia</taxon>
        <taxon>Sphingobacteriales</taxon>
        <taxon>Sphingobacteriaceae</taxon>
        <taxon>Mucilaginibacter</taxon>
    </lineage>
</organism>
<accession>A0ABR7WWK1</accession>